<reference evidence="1" key="1">
    <citation type="submission" date="2014-09" db="EMBL/GenBank/DDBJ databases">
        <authorList>
            <person name="Magalhaes I.L.F."/>
            <person name="Oliveira U."/>
            <person name="Santos F.R."/>
            <person name="Vidigal T.H.D.A."/>
            <person name="Brescovit A.D."/>
            <person name="Santos A.J."/>
        </authorList>
    </citation>
    <scope>NUCLEOTIDE SEQUENCE</scope>
    <source>
        <tissue evidence="1">Shoot tissue taken approximately 20 cm above the soil surface</tissue>
    </source>
</reference>
<dbReference type="EMBL" id="GBRH01158222">
    <property type="protein sequence ID" value="JAE39674.1"/>
    <property type="molecule type" value="Transcribed_RNA"/>
</dbReference>
<accession>A0A0A9HV37</accession>
<name>A0A0A9HV37_ARUDO</name>
<sequence length="33" mass="4135">MQLLGLIVPMWRLRRRKNHLLPRKKQLLRKITK</sequence>
<evidence type="ECO:0000313" key="1">
    <source>
        <dbReference type="EMBL" id="JAE39674.1"/>
    </source>
</evidence>
<reference evidence="1" key="2">
    <citation type="journal article" date="2015" name="Data Brief">
        <title>Shoot transcriptome of the giant reed, Arundo donax.</title>
        <authorList>
            <person name="Barrero R.A."/>
            <person name="Guerrero F.D."/>
            <person name="Moolhuijzen P."/>
            <person name="Goolsby J.A."/>
            <person name="Tidwell J."/>
            <person name="Bellgard S.E."/>
            <person name="Bellgard M.I."/>
        </authorList>
    </citation>
    <scope>NUCLEOTIDE SEQUENCE</scope>
    <source>
        <tissue evidence="1">Shoot tissue taken approximately 20 cm above the soil surface</tissue>
    </source>
</reference>
<protein>
    <submittedName>
        <fullName evidence="1">Uncharacterized protein</fullName>
    </submittedName>
</protein>
<proteinExistence type="predicted"/>
<organism evidence="1">
    <name type="scientific">Arundo donax</name>
    <name type="common">Giant reed</name>
    <name type="synonym">Donax arundinaceus</name>
    <dbReference type="NCBI Taxonomy" id="35708"/>
    <lineage>
        <taxon>Eukaryota</taxon>
        <taxon>Viridiplantae</taxon>
        <taxon>Streptophyta</taxon>
        <taxon>Embryophyta</taxon>
        <taxon>Tracheophyta</taxon>
        <taxon>Spermatophyta</taxon>
        <taxon>Magnoliopsida</taxon>
        <taxon>Liliopsida</taxon>
        <taxon>Poales</taxon>
        <taxon>Poaceae</taxon>
        <taxon>PACMAD clade</taxon>
        <taxon>Arundinoideae</taxon>
        <taxon>Arundineae</taxon>
        <taxon>Arundo</taxon>
    </lineage>
</organism>
<dbReference type="AlphaFoldDB" id="A0A0A9HV37"/>